<feature type="compositionally biased region" description="Polar residues" evidence="11">
    <location>
        <begin position="154"/>
        <end position="163"/>
    </location>
</feature>
<dbReference type="GO" id="GO:0000156">
    <property type="term" value="F:phosphorelay response regulator activity"/>
    <property type="evidence" value="ECO:0007669"/>
    <property type="project" value="TreeGrafter"/>
</dbReference>
<dbReference type="GO" id="GO:0003700">
    <property type="term" value="F:DNA-binding transcription factor activity"/>
    <property type="evidence" value="ECO:0007669"/>
    <property type="project" value="InterPro"/>
</dbReference>
<evidence type="ECO:0000256" key="8">
    <source>
        <dbReference type="ARBA" id="ARBA00023163"/>
    </source>
</evidence>
<evidence type="ECO:0000256" key="11">
    <source>
        <dbReference type="SAM" id="MobiDB-lite"/>
    </source>
</evidence>
<keyword evidence="2 9" id="KW-0963">Cytoplasm</keyword>
<dbReference type="InterPro" id="IPR048714">
    <property type="entry name" value="DpiA-like_HTH"/>
</dbReference>
<keyword evidence="6 9" id="KW-0238">DNA-binding</keyword>
<feature type="modified residue" description="4-aspartylphosphate" evidence="10">
    <location>
        <position position="59"/>
    </location>
</feature>
<evidence type="ECO:0000256" key="6">
    <source>
        <dbReference type="ARBA" id="ARBA00023125"/>
    </source>
</evidence>
<keyword evidence="3 10" id="KW-0597">Phosphoprotein</keyword>
<keyword evidence="4 9" id="KW-0902">Two-component regulatory system</keyword>
<keyword evidence="8 9" id="KW-0804">Transcription</keyword>
<evidence type="ECO:0000259" key="12">
    <source>
        <dbReference type="PROSITE" id="PS50110"/>
    </source>
</evidence>
<reference evidence="13 14" key="1">
    <citation type="submission" date="2020-08" db="EMBL/GenBank/DDBJ databases">
        <title>Oceanospirillum sp. nov. isolated from marine sediment.</title>
        <authorList>
            <person name="Ji X."/>
        </authorList>
    </citation>
    <scope>NUCLEOTIDE SEQUENCE [LARGE SCALE GENOMIC DNA]</scope>
    <source>
        <strain evidence="13 14">D5</strain>
    </source>
</reference>
<dbReference type="SUPFAM" id="SSF52172">
    <property type="entry name" value="CheY-like"/>
    <property type="match status" value="1"/>
</dbReference>
<feature type="region of interest" description="Disordered" evidence="11">
    <location>
        <begin position="149"/>
        <end position="181"/>
    </location>
</feature>
<dbReference type="RefSeq" id="WP_182808777.1">
    <property type="nucleotide sequence ID" value="NZ_JACJFM010000011.1"/>
</dbReference>
<dbReference type="Proteomes" id="UP000565262">
    <property type="component" value="Unassembled WGS sequence"/>
</dbReference>
<sequence length="256" mass="28406">MTAQAGYRIVIAEDDRRIAELQQRFVEKISGFSVEAIALTLEEARDLVDVLEPDLLLLDIHFPEGTGLELLSELRGSNQATDVILVTAAKEASTLQAALRGGVFDYILKPLVFDRLQEALHNYACHRQKMDRLFQQDNVLAQHDVDQLLPRSDMNGSTPSAVSAEQDISDSSHSDPVSAVRGNLPKGIDTLTLEKIRQVFRQKGINLNAEAVGQQVGASRTTARRYLEYLVSTEELVADVNYGSVGRPERRYSLKT</sequence>
<evidence type="ECO:0000256" key="5">
    <source>
        <dbReference type="ARBA" id="ARBA00023015"/>
    </source>
</evidence>
<dbReference type="PROSITE" id="PS50110">
    <property type="entry name" value="RESPONSE_REGULATORY"/>
    <property type="match status" value="1"/>
</dbReference>
<dbReference type="Gene3D" id="3.40.50.2300">
    <property type="match status" value="1"/>
</dbReference>
<keyword evidence="7 9" id="KW-0010">Activator</keyword>
<comment type="caution">
    <text evidence="13">The sequence shown here is derived from an EMBL/GenBank/DDBJ whole genome shotgun (WGS) entry which is preliminary data.</text>
</comment>
<evidence type="ECO:0000256" key="10">
    <source>
        <dbReference type="PROSITE-ProRule" id="PRU00169"/>
    </source>
</evidence>
<dbReference type="AlphaFoldDB" id="A0A839INE6"/>
<gene>
    <name evidence="13" type="ORF">H4O21_10250</name>
</gene>
<protein>
    <recommendedName>
        <fullName evidence="9">Transcriptional regulatory protein</fullName>
    </recommendedName>
</protein>
<keyword evidence="14" id="KW-1185">Reference proteome</keyword>
<evidence type="ECO:0000256" key="2">
    <source>
        <dbReference type="ARBA" id="ARBA00022490"/>
    </source>
</evidence>
<dbReference type="InterPro" id="IPR011006">
    <property type="entry name" value="CheY-like_superfamily"/>
</dbReference>
<keyword evidence="5 9" id="KW-0805">Transcription regulation</keyword>
<dbReference type="PANTHER" id="PTHR45526">
    <property type="entry name" value="TRANSCRIPTIONAL REGULATORY PROTEIN DPIA"/>
    <property type="match status" value="1"/>
</dbReference>
<evidence type="ECO:0000313" key="14">
    <source>
        <dbReference type="Proteomes" id="UP000565262"/>
    </source>
</evidence>
<organism evidence="13 14">
    <name type="scientific">Oceanospirillum sediminis</name>
    <dbReference type="NCBI Taxonomy" id="2760088"/>
    <lineage>
        <taxon>Bacteria</taxon>
        <taxon>Pseudomonadati</taxon>
        <taxon>Pseudomonadota</taxon>
        <taxon>Gammaproteobacteria</taxon>
        <taxon>Oceanospirillales</taxon>
        <taxon>Oceanospirillaceae</taxon>
        <taxon>Oceanospirillum</taxon>
    </lineage>
</organism>
<dbReference type="EMBL" id="JACJFM010000011">
    <property type="protein sequence ID" value="MBB1486993.1"/>
    <property type="molecule type" value="Genomic_DNA"/>
</dbReference>
<evidence type="ECO:0000256" key="1">
    <source>
        <dbReference type="ARBA" id="ARBA00004496"/>
    </source>
</evidence>
<feature type="domain" description="Response regulatory" evidence="12">
    <location>
        <begin position="8"/>
        <end position="124"/>
    </location>
</feature>
<name>A0A839INE6_9GAMM</name>
<dbReference type="SMART" id="SM00448">
    <property type="entry name" value="REC"/>
    <property type="match status" value="1"/>
</dbReference>
<comment type="subcellular location">
    <subcellularLocation>
        <location evidence="1 9">Cytoplasm</location>
    </subcellularLocation>
</comment>
<dbReference type="PANTHER" id="PTHR45526:SF1">
    <property type="entry name" value="TRANSCRIPTIONAL REGULATORY PROTEIN DCUR-RELATED"/>
    <property type="match status" value="1"/>
</dbReference>
<dbReference type="InterPro" id="IPR051271">
    <property type="entry name" value="2C-system_Tx_regulators"/>
</dbReference>
<dbReference type="InterPro" id="IPR024187">
    <property type="entry name" value="Sig_transdc_resp-reg_cit/mal"/>
</dbReference>
<evidence type="ECO:0000256" key="4">
    <source>
        <dbReference type="ARBA" id="ARBA00023012"/>
    </source>
</evidence>
<evidence type="ECO:0000256" key="9">
    <source>
        <dbReference type="PIRNR" id="PIRNR006171"/>
    </source>
</evidence>
<dbReference type="GO" id="GO:0003677">
    <property type="term" value="F:DNA binding"/>
    <property type="evidence" value="ECO:0007669"/>
    <property type="project" value="UniProtKB-KW"/>
</dbReference>
<evidence type="ECO:0000313" key="13">
    <source>
        <dbReference type="EMBL" id="MBB1486993.1"/>
    </source>
</evidence>
<proteinExistence type="predicted"/>
<dbReference type="GO" id="GO:0005737">
    <property type="term" value="C:cytoplasm"/>
    <property type="evidence" value="ECO:0007669"/>
    <property type="project" value="UniProtKB-SubCell"/>
</dbReference>
<evidence type="ECO:0000256" key="7">
    <source>
        <dbReference type="ARBA" id="ARBA00023159"/>
    </source>
</evidence>
<accession>A0A839INE6</accession>
<dbReference type="InterPro" id="IPR001789">
    <property type="entry name" value="Sig_transdc_resp-reg_receiver"/>
</dbReference>
<dbReference type="PIRSF" id="PIRSF006171">
    <property type="entry name" value="RR_citrat_malat"/>
    <property type="match status" value="1"/>
</dbReference>
<dbReference type="Pfam" id="PF20714">
    <property type="entry name" value="HTH_64"/>
    <property type="match status" value="1"/>
</dbReference>
<dbReference type="Pfam" id="PF00072">
    <property type="entry name" value="Response_reg"/>
    <property type="match status" value="1"/>
</dbReference>
<evidence type="ECO:0000256" key="3">
    <source>
        <dbReference type="ARBA" id="ARBA00022553"/>
    </source>
</evidence>